<dbReference type="RefSeq" id="XP_067083116.1">
    <property type="nucleotide sequence ID" value="XM_067227015.1"/>
</dbReference>
<dbReference type="PROSITE" id="PS00518">
    <property type="entry name" value="ZF_RING_1"/>
    <property type="match status" value="1"/>
</dbReference>
<feature type="compositionally biased region" description="Low complexity" evidence="6">
    <location>
        <begin position="137"/>
        <end position="146"/>
    </location>
</feature>
<feature type="domain" description="RING-type" evidence="7">
    <location>
        <begin position="612"/>
        <end position="637"/>
    </location>
</feature>
<dbReference type="PROSITE" id="PS50089">
    <property type="entry name" value="ZF_RING_2"/>
    <property type="match status" value="1"/>
</dbReference>
<evidence type="ECO:0000313" key="8">
    <source>
        <dbReference type="EMBL" id="SCU72642.1"/>
    </source>
</evidence>
<feature type="coiled-coil region" evidence="5">
    <location>
        <begin position="533"/>
        <end position="574"/>
    </location>
</feature>
<comment type="caution">
    <text evidence="8">The sequence shown here is derived from an EMBL/GenBank/DDBJ whole genome shotgun (WGS) entry which is preliminary data.</text>
</comment>
<name>A0A1G4IJF2_TRYEQ</name>
<keyword evidence="9" id="KW-1185">Reference proteome</keyword>
<feature type="coiled-coil region" evidence="5">
    <location>
        <begin position="2"/>
        <end position="99"/>
    </location>
</feature>
<sequence>MYSGDRAELQRLRAREAELEEERKALAAMRAELESRIGGRMNEIHEMEEKVKGMWELEDVNAKLREELDELREVHEQQCEKAEEKLRNAMWELTETQRKVQKFAMEVRNRSNSISICIDSKPSASGASGGDGKSSDGKASGSDPSGQQSGFSIEAELCEAWNCVDKLCVACLEARVALEAKQQRRVASAEGRAATKVNAVMELLPALMAELEDARRQTLSEGERMERQAICGSWGDMSARAVENCRLSHERLAAEEGRYRIAFECSEWQERCQICEAAAMSSFRYLAGAQDQLKATRIADDAQQKQHDMELNRLRAQMKEAEDMWNREVNARQRAHECALLEQQKWHDLAMREAQNRLMKEWEAEKESFQQRINALDEERSHHAFSVLSEAQKREEELRKAAVEMREAFEKSIAAALETSSAMLERYEFETRAGLLKLEHAERSMLRDQEREDRESKCTSTQHLNIHRTTIEFSADILNAAADFRLDFPSMMLERTKIVVDNMKVLHDQRLREVRRRYDNEMRVAASVPRELAKKLEQELEETKCSLRQAAATSEHCEDENRRLTEQIRSLQTQFDERPVAQEIRVDVKNSLLTAMHRLIVAEEATECIFSCGLCMQPLKSPLTCVPCGHTFCEECLLKHPRNITSLQAASQMDSNKRAHLKAGSPLDDSMPGNKSRNPVPLIVRYCPDCAPMNCSSAVRVQVLDSLSGNLRYRKGDIGFLRSVMAEVEKS</sequence>
<dbReference type="EMBL" id="CZPT02001894">
    <property type="protein sequence ID" value="SCU72642.1"/>
    <property type="molecule type" value="Genomic_DNA"/>
</dbReference>
<evidence type="ECO:0000256" key="5">
    <source>
        <dbReference type="SAM" id="Coils"/>
    </source>
</evidence>
<organism evidence="8 9">
    <name type="scientific">Trypanosoma equiperdum</name>
    <dbReference type="NCBI Taxonomy" id="5694"/>
    <lineage>
        <taxon>Eukaryota</taxon>
        <taxon>Discoba</taxon>
        <taxon>Euglenozoa</taxon>
        <taxon>Kinetoplastea</taxon>
        <taxon>Metakinetoplastina</taxon>
        <taxon>Trypanosomatida</taxon>
        <taxon>Trypanosomatidae</taxon>
        <taxon>Trypanosoma</taxon>
    </lineage>
</organism>
<keyword evidence="5" id="KW-0175">Coiled coil</keyword>
<protein>
    <submittedName>
        <fullName evidence="8">Zinc finger, C3HC4 type (RING finger), putative</fullName>
    </submittedName>
</protein>
<evidence type="ECO:0000313" key="9">
    <source>
        <dbReference type="Proteomes" id="UP000195570"/>
    </source>
</evidence>
<proteinExistence type="predicted"/>
<evidence type="ECO:0000256" key="4">
    <source>
        <dbReference type="PROSITE-ProRule" id="PRU00175"/>
    </source>
</evidence>
<accession>A0A1G4IJF2</accession>
<dbReference type="GeneID" id="92378160"/>
<feature type="coiled-coil region" evidence="5">
    <location>
        <begin position="352"/>
        <end position="411"/>
    </location>
</feature>
<gene>
    <name evidence="8" type="ORF">TEOVI_000422000</name>
</gene>
<evidence type="ECO:0000259" key="7">
    <source>
        <dbReference type="PROSITE" id="PS50089"/>
    </source>
</evidence>
<keyword evidence="1" id="KW-0479">Metal-binding</keyword>
<evidence type="ECO:0000256" key="6">
    <source>
        <dbReference type="SAM" id="MobiDB-lite"/>
    </source>
</evidence>
<evidence type="ECO:0000256" key="2">
    <source>
        <dbReference type="ARBA" id="ARBA00022771"/>
    </source>
</evidence>
<evidence type="ECO:0000256" key="1">
    <source>
        <dbReference type="ARBA" id="ARBA00022723"/>
    </source>
</evidence>
<keyword evidence="2 4" id="KW-0863">Zinc-finger</keyword>
<dbReference type="Gene3D" id="3.30.40.10">
    <property type="entry name" value="Zinc/RING finger domain, C3HC4 (zinc finger)"/>
    <property type="match status" value="1"/>
</dbReference>
<evidence type="ECO:0000256" key="3">
    <source>
        <dbReference type="ARBA" id="ARBA00022833"/>
    </source>
</evidence>
<feature type="region of interest" description="Disordered" evidence="6">
    <location>
        <begin position="118"/>
        <end position="148"/>
    </location>
</feature>
<dbReference type="GO" id="GO:0008270">
    <property type="term" value="F:zinc ion binding"/>
    <property type="evidence" value="ECO:0007669"/>
    <property type="project" value="UniProtKB-KW"/>
</dbReference>
<dbReference type="SMART" id="SM00184">
    <property type="entry name" value="RING"/>
    <property type="match status" value="1"/>
</dbReference>
<dbReference type="InterPro" id="IPR013083">
    <property type="entry name" value="Znf_RING/FYVE/PHD"/>
</dbReference>
<dbReference type="InterPro" id="IPR001841">
    <property type="entry name" value="Znf_RING"/>
</dbReference>
<dbReference type="AlphaFoldDB" id="A0A1G4IJF2"/>
<feature type="coiled-coil region" evidence="5">
    <location>
        <begin position="197"/>
        <end position="228"/>
    </location>
</feature>
<dbReference type="InterPro" id="IPR027370">
    <property type="entry name" value="Znf-RING_euk"/>
</dbReference>
<keyword evidence="3" id="KW-0862">Zinc</keyword>
<dbReference type="SUPFAM" id="SSF57850">
    <property type="entry name" value="RING/U-box"/>
    <property type="match status" value="1"/>
</dbReference>
<reference evidence="8" key="1">
    <citation type="submission" date="2016-09" db="EMBL/GenBank/DDBJ databases">
        <authorList>
            <person name="Hebert L."/>
            <person name="Moumen B."/>
        </authorList>
    </citation>
    <scope>NUCLEOTIDE SEQUENCE [LARGE SCALE GENOMIC DNA]</scope>
    <source>
        <strain evidence="8">OVI</strain>
    </source>
</reference>
<dbReference type="Proteomes" id="UP000195570">
    <property type="component" value="Unassembled WGS sequence"/>
</dbReference>
<dbReference type="InterPro" id="IPR017907">
    <property type="entry name" value="Znf_RING_CS"/>
</dbReference>
<dbReference type="VEuPathDB" id="TriTrypDB:TEOVI_000422000"/>
<dbReference type="Pfam" id="PF13445">
    <property type="entry name" value="zf-RING_UBOX"/>
    <property type="match status" value="1"/>
</dbReference>